<evidence type="ECO:0000313" key="2">
    <source>
        <dbReference type="Proteomes" id="UP000642180"/>
    </source>
</evidence>
<accession>A0A8J3AV20</accession>
<reference evidence="2" key="1">
    <citation type="journal article" date="2019" name="Int. J. Syst. Evol. Microbiol.">
        <title>The Global Catalogue of Microorganisms (GCM) 10K type strain sequencing project: providing services to taxonomists for standard genome sequencing and annotation.</title>
        <authorList>
            <consortium name="The Broad Institute Genomics Platform"/>
            <consortium name="The Broad Institute Genome Sequencing Center for Infectious Disease"/>
            <person name="Wu L."/>
            <person name="Ma J."/>
        </authorList>
    </citation>
    <scope>NUCLEOTIDE SEQUENCE [LARGE SCALE GENOMIC DNA]</scope>
    <source>
        <strain evidence="2">CCM 2767</strain>
    </source>
</reference>
<evidence type="ECO:0000313" key="1">
    <source>
        <dbReference type="EMBL" id="GGI17402.1"/>
    </source>
</evidence>
<dbReference type="Proteomes" id="UP000642180">
    <property type="component" value="Unassembled WGS sequence"/>
</dbReference>
<keyword evidence="2" id="KW-1185">Reference proteome</keyword>
<organism evidence="1 2">
    <name type="scientific">Oxalicibacterium faecigallinarum</name>
    <dbReference type="NCBI Taxonomy" id="573741"/>
    <lineage>
        <taxon>Bacteria</taxon>
        <taxon>Pseudomonadati</taxon>
        <taxon>Pseudomonadota</taxon>
        <taxon>Betaproteobacteria</taxon>
        <taxon>Burkholderiales</taxon>
        <taxon>Oxalobacteraceae</taxon>
        <taxon>Oxalicibacterium</taxon>
    </lineage>
</organism>
<comment type="caution">
    <text evidence="1">The sequence shown here is derived from an EMBL/GenBank/DDBJ whole genome shotgun (WGS) entry which is preliminary data.</text>
</comment>
<name>A0A8J3AV20_9BURK</name>
<gene>
    <name evidence="1" type="ORF">GCM10008066_08800</name>
</gene>
<dbReference type="AlphaFoldDB" id="A0A8J3AV20"/>
<proteinExistence type="predicted"/>
<protein>
    <submittedName>
        <fullName evidence="1">Uncharacterized protein</fullName>
    </submittedName>
</protein>
<sequence length="111" mass="12915">MRYHGQLDRFIFDEEIGMAHEEKRVKNKSHYETYKGWDVSVQIAAHLSGAEVDKAFPEFMPRIFVTEYHGGRDFTSKEVIDGQSYPTQEQCIERGIIAAREYIDRKTLKAA</sequence>
<dbReference type="EMBL" id="BMDI01000001">
    <property type="protein sequence ID" value="GGI17402.1"/>
    <property type="molecule type" value="Genomic_DNA"/>
</dbReference>